<evidence type="ECO:0000313" key="3">
    <source>
        <dbReference type="Proteomes" id="UP000069940"/>
    </source>
</evidence>
<feature type="region of interest" description="Disordered" evidence="1">
    <location>
        <begin position="200"/>
        <end position="235"/>
    </location>
</feature>
<feature type="compositionally biased region" description="Polar residues" evidence="1">
    <location>
        <begin position="1"/>
        <end position="13"/>
    </location>
</feature>
<dbReference type="Proteomes" id="UP000069940">
    <property type="component" value="Unassembled WGS sequence"/>
</dbReference>
<evidence type="ECO:0000256" key="1">
    <source>
        <dbReference type="SAM" id="MobiDB-lite"/>
    </source>
</evidence>
<name>A0ABM1XXF2_AEDAL</name>
<feature type="compositionally biased region" description="Basic and acidic residues" evidence="1">
    <location>
        <begin position="23"/>
        <end position="33"/>
    </location>
</feature>
<keyword evidence="3" id="KW-1185">Reference proteome</keyword>
<dbReference type="InterPro" id="IPR013730">
    <property type="entry name" value="Fyv7/TAP26"/>
</dbReference>
<sequence>MKTNPNINRSRNGAGQGGGKSFHNRDKPKNDRFFKKKFDKPKRDGGPAGKPWKRPGGAGGGRDGGADDSGRVGKFQPRGGKPFQQRNKPSQGMRQRGGGGGGAHHGQRPRGGPGGHHQQRPQHHQGQNLQRQQHHQGHNQQQRQQHQQRQGQNQEHRQQQQQQRSSPNLDALFTAKPEKLDYCLAPERLEAQARAIKRYEKEDREEEHQRKQSEKQRKHKMMTMKTKKGQPVMQGRMELLYEKVQKMVGQG</sequence>
<feature type="compositionally biased region" description="Basic and acidic residues" evidence="1">
    <location>
        <begin position="200"/>
        <end position="215"/>
    </location>
</feature>
<feature type="region of interest" description="Disordered" evidence="1">
    <location>
        <begin position="1"/>
        <end position="174"/>
    </location>
</feature>
<proteinExistence type="predicted"/>
<dbReference type="RefSeq" id="XP_029733659.2">
    <property type="nucleotide sequence ID" value="XM_029877799.2"/>
</dbReference>
<feature type="compositionally biased region" description="Gly residues" evidence="1">
    <location>
        <begin position="95"/>
        <end position="115"/>
    </location>
</feature>
<organism evidence="2 3">
    <name type="scientific">Aedes albopictus</name>
    <name type="common">Asian tiger mosquito</name>
    <name type="synonym">Stegomyia albopicta</name>
    <dbReference type="NCBI Taxonomy" id="7160"/>
    <lineage>
        <taxon>Eukaryota</taxon>
        <taxon>Metazoa</taxon>
        <taxon>Ecdysozoa</taxon>
        <taxon>Arthropoda</taxon>
        <taxon>Hexapoda</taxon>
        <taxon>Insecta</taxon>
        <taxon>Pterygota</taxon>
        <taxon>Neoptera</taxon>
        <taxon>Endopterygota</taxon>
        <taxon>Diptera</taxon>
        <taxon>Nematocera</taxon>
        <taxon>Culicoidea</taxon>
        <taxon>Culicidae</taxon>
        <taxon>Culicinae</taxon>
        <taxon>Aedini</taxon>
        <taxon>Aedes</taxon>
        <taxon>Stegomyia</taxon>
    </lineage>
</organism>
<feature type="compositionally biased region" description="Basic residues" evidence="1">
    <location>
        <begin position="216"/>
        <end position="228"/>
    </location>
</feature>
<protein>
    <submittedName>
        <fullName evidence="2">Uncharacterized protein</fullName>
    </submittedName>
</protein>
<dbReference type="GeneID" id="115269253"/>
<reference evidence="3" key="1">
    <citation type="journal article" date="2015" name="Proc. Natl. Acad. Sci. U.S.A.">
        <title>Genome sequence of the Asian Tiger mosquito, Aedes albopictus, reveals insights into its biology, genetics, and evolution.</title>
        <authorList>
            <person name="Chen X.G."/>
            <person name="Jiang X."/>
            <person name="Gu J."/>
            <person name="Xu M."/>
            <person name="Wu Y."/>
            <person name="Deng Y."/>
            <person name="Zhang C."/>
            <person name="Bonizzoni M."/>
            <person name="Dermauw W."/>
            <person name="Vontas J."/>
            <person name="Armbruster P."/>
            <person name="Huang X."/>
            <person name="Yang Y."/>
            <person name="Zhang H."/>
            <person name="He W."/>
            <person name="Peng H."/>
            <person name="Liu Y."/>
            <person name="Wu K."/>
            <person name="Chen J."/>
            <person name="Lirakis M."/>
            <person name="Topalis P."/>
            <person name="Van Leeuwen T."/>
            <person name="Hall A.B."/>
            <person name="Jiang X."/>
            <person name="Thorpe C."/>
            <person name="Mueller R.L."/>
            <person name="Sun C."/>
            <person name="Waterhouse R.M."/>
            <person name="Yan G."/>
            <person name="Tu Z.J."/>
            <person name="Fang X."/>
            <person name="James A.A."/>
        </authorList>
    </citation>
    <scope>NUCLEOTIDE SEQUENCE [LARGE SCALE GENOMIC DNA]</scope>
    <source>
        <strain evidence="3">Foshan</strain>
    </source>
</reference>
<evidence type="ECO:0000313" key="2">
    <source>
        <dbReference type="EnsemblMetazoa" id="AALFPA23_003734.P4317"/>
    </source>
</evidence>
<reference evidence="2" key="2">
    <citation type="submission" date="2025-05" db="UniProtKB">
        <authorList>
            <consortium name="EnsemblMetazoa"/>
        </authorList>
    </citation>
    <scope>IDENTIFICATION</scope>
    <source>
        <strain evidence="2">Foshan</strain>
    </source>
</reference>
<accession>A0ABM1XXF2</accession>
<dbReference type="Pfam" id="PF08524">
    <property type="entry name" value="rRNA_processing"/>
    <property type="match status" value="1"/>
</dbReference>
<feature type="compositionally biased region" description="Low complexity" evidence="1">
    <location>
        <begin position="138"/>
        <end position="164"/>
    </location>
</feature>
<dbReference type="EnsemblMetazoa" id="AALFPA23_003734.R4317">
    <property type="protein sequence ID" value="AALFPA23_003734.P4317"/>
    <property type="gene ID" value="AALFPA23_003734"/>
</dbReference>